<organism evidence="5 6">
    <name type="scientific">Paradevosia tibetensis</name>
    <dbReference type="NCBI Taxonomy" id="1447062"/>
    <lineage>
        <taxon>Bacteria</taxon>
        <taxon>Pseudomonadati</taxon>
        <taxon>Pseudomonadota</taxon>
        <taxon>Alphaproteobacteria</taxon>
        <taxon>Hyphomicrobiales</taxon>
        <taxon>Devosiaceae</taxon>
        <taxon>Paradevosia</taxon>
    </lineage>
</organism>
<proteinExistence type="inferred from homology"/>
<feature type="domain" description="Carbohydrate kinase PfkB" evidence="4">
    <location>
        <begin position="16"/>
        <end position="294"/>
    </location>
</feature>
<dbReference type="AlphaFoldDB" id="A0A5B9DK86"/>
<evidence type="ECO:0000259" key="4">
    <source>
        <dbReference type="Pfam" id="PF00294"/>
    </source>
</evidence>
<dbReference type="GO" id="GO:0019698">
    <property type="term" value="P:D-galacturonate catabolic process"/>
    <property type="evidence" value="ECO:0007669"/>
    <property type="project" value="TreeGrafter"/>
</dbReference>
<dbReference type="Pfam" id="PF00294">
    <property type="entry name" value="PfkB"/>
    <property type="match status" value="1"/>
</dbReference>
<dbReference type="EMBL" id="CP041690">
    <property type="protein sequence ID" value="QEE19335.1"/>
    <property type="molecule type" value="Genomic_DNA"/>
</dbReference>
<keyword evidence="2" id="KW-0808">Transferase</keyword>
<evidence type="ECO:0000256" key="1">
    <source>
        <dbReference type="ARBA" id="ARBA00010688"/>
    </source>
</evidence>
<gene>
    <name evidence="5" type="ORF">FNA67_03725</name>
</gene>
<dbReference type="OrthoDB" id="9776822at2"/>
<evidence type="ECO:0000313" key="5">
    <source>
        <dbReference type="EMBL" id="QEE19335.1"/>
    </source>
</evidence>
<dbReference type="InterPro" id="IPR050306">
    <property type="entry name" value="PfkB_Carbo_kinase"/>
</dbReference>
<dbReference type="InterPro" id="IPR011611">
    <property type="entry name" value="PfkB_dom"/>
</dbReference>
<evidence type="ECO:0000313" key="6">
    <source>
        <dbReference type="Proteomes" id="UP000321062"/>
    </source>
</evidence>
<evidence type="ECO:0000256" key="3">
    <source>
        <dbReference type="ARBA" id="ARBA00022777"/>
    </source>
</evidence>
<dbReference type="GO" id="GO:0005829">
    <property type="term" value="C:cytosol"/>
    <property type="evidence" value="ECO:0007669"/>
    <property type="project" value="TreeGrafter"/>
</dbReference>
<dbReference type="RefSeq" id="WP_082202408.1">
    <property type="nucleotide sequence ID" value="NZ_BMFM01000001.1"/>
</dbReference>
<dbReference type="PANTHER" id="PTHR43085:SF15">
    <property type="entry name" value="2-DEHYDRO-3-DEOXYGLUCONOKINASE"/>
    <property type="match status" value="1"/>
</dbReference>
<dbReference type="SUPFAM" id="SSF53613">
    <property type="entry name" value="Ribokinase-like"/>
    <property type="match status" value="1"/>
</dbReference>
<accession>A0A5B9DK86</accession>
<name>A0A5B9DK86_9HYPH</name>
<dbReference type="Proteomes" id="UP000321062">
    <property type="component" value="Chromosome"/>
</dbReference>
<reference evidence="5 6" key="1">
    <citation type="journal article" date="2015" name="Int. J. Syst. Evol. Microbiol.">
        <title>Youhaiella tibetensis gen. nov., sp. nov., isolated from subsurface sediment.</title>
        <authorList>
            <person name="Wang Y.X."/>
            <person name="Huang F.Q."/>
            <person name="Nogi Y."/>
            <person name="Pang S.J."/>
            <person name="Wang P.K."/>
            <person name="Lv J."/>
        </authorList>
    </citation>
    <scope>NUCLEOTIDE SEQUENCE [LARGE SCALE GENOMIC DNA]</scope>
    <source>
        <strain evidence="6">fig4</strain>
    </source>
</reference>
<comment type="similarity">
    <text evidence="1">Belongs to the carbohydrate kinase PfkB family.</text>
</comment>
<keyword evidence="6" id="KW-1185">Reference proteome</keyword>
<dbReference type="GO" id="GO:0042840">
    <property type="term" value="P:D-glucuronate catabolic process"/>
    <property type="evidence" value="ECO:0007669"/>
    <property type="project" value="TreeGrafter"/>
</dbReference>
<keyword evidence="3 5" id="KW-0418">Kinase</keyword>
<dbReference type="InterPro" id="IPR029056">
    <property type="entry name" value="Ribokinase-like"/>
</dbReference>
<dbReference type="KEGG" id="yti:FNA67_03725"/>
<sequence length="302" mass="31862">MARRFVSIGECMLEMSGGEGGLYKFGFAGDTLNSAWYANALLGNDWSVDYVTALGDDLYSGQMRAFLGQAGIGTGHIQTIEGKRPGLYLIHQAHGDRHFTYWRDTSAAKLMMEDRASVEEALMGADLIYFSGITVAILAPRMRGRLLKAIVKARDAGARVAFDPNLRPALWSGPRAMQACIMAAAAVADIVLPTHSDEAPLFGDADPEATAQRYLDAGVEEVVVKDGAKTALGATQGLREMVAPKPGAKVVDATGAGDSFNGAYLSARLNGADIAEAMARAHQVAGVVIGHKGALVDPALLP</sequence>
<dbReference type="GO" id="GO:0006974">
    <property type="term" value="P:DNA damage response"/>
    <property type="evidence" value="ECO:0007669"/>
    <property type="project" value="TreeGrafter"/>
</dbReference>
<dbReference type="GO" id="GO:0008673">
    <property type="term" value="F:2-dehydro-3-deoxygluconokinase activity"/>
    <property type="evidence" value="ECO:0007669"/>
    <property type="project" value="TreeGrafter"/>
</dbReference>
<dbReference type="CDD" id="cd01166">
    <property type="entry name" value="KdgK"/>
    <property type="match status" value="1"/>
</dbReference>
<protein>
    <submittedName>
        <fullName evidence="5">Sugar kinase</fullName>
    </submittedName>
</protein>
<evidence type="ECO:0000256" key="2">
    <source>
        <dbReference type="ARBA" id="ARBA00022679"/>
    </source>
</evidence>
<dbReference type="Gene3D" id="3.40.1190.20">
    <property type="match status" value="1"/>
</dbReference>
<dbReference type="PANTHER" id="PTHR43085">
    <property type="entry name" value="HEXOKINASE FAMILY MEMBER"/>
    <property type="match status" value="1"/>
</dbReference>